<gene>
    <name evidence="1" type="ORF">A3B45_01965</name>
</gene>
<accession>A0A1F5KLZ8</accession>
<proteinExistence type="predicted"/>
<organism evidence="1 2">
    <name type="scientific">Candidatus Daviesbacteria bacterium RIFCSPLOWO2_01_FULL_39_12</name>
    <dbReference type="NCBI Taxonomy" id="1797785"/>
    <lineage>
        <taxon>Bacteria</taxon>
        <taxon>Candidatus Daviesiibacteriota</taxon>
    </lineage>
</organism>
<comment type="caution">
    <text evidence="1">The sequence shown here is derived from an EMBL/GenBank/DDBJ whole genome shotgun (WGS) entry which is preliminary data.</text>
</comment>
<dbReference type="Proteomes" id="UP000178565">
    <property type="component" value="Unassembled WGS sequence"/>
</dbReference>
<evidence type="ECO:0000313" key="2">
    <source>
        <dbReference type="Proteomes" id="UP000178565"/>
    </source>
</evidence>
<evidence type="ECO:0000313" key="1">
    <source>
        <dbReference type="EMBL" id="OGE41967.1"/>
    </source>
</evidence>
<dbReference type="STRING" id="1797785.A3B45_01965"/>
<dbReference type="AlphaFoldDB" id="A0A1F5KLZ8"/>
<sequence length="369" mass="41921">MERLTPQSVHQQQEYLGGQKAWFGELADNLPNSGWIEEQIQKKPHFAAWAQGLRLTDLTSEERFDRLARVIIPLQQTLIGTVLPGIDGRLKQLEIQETERVRKLRDNFILDPLYAPIKDYSQVIFVPQIIKFLRNANQSTKELLTAFLESKGRSRIFNAIVNWDGVNYSNNNFNTGLSAAILEEVGYLFLSQGNLNKSTAILSPEETDLLFQNLYPDLFGVAGPYGFNHGVRGISVPDELIISDTGESLEIVAIVDYKNISSDNSDMSRMKVQREYYTAKQLAVHLRLKNYQPIDPADLGRLIHAIKPDLPEKPLKVSPKLYLLYVTPMNRSTYLDMRGIATDEVPISFQAIYAFGQTLKRVKLLQRGH</sequence>
<name>A0A1F5KLZ8_9BACT</name>
<reference evidence="1 2" key="1">
    <citation type="journal article" date="2016" name="Nat. Commun.">
        <title>Thousands of microbial genomes shed light on interconnected biogeochemical processes in an aquifer system.</title>
        <authorList>
            <person name="Anantharaman K."/>
            <person name="Brown C.T."/>
            <person name="Hug L.A."/>
            <person name="Sharon I."/>
            <person name="Castelle C.J."/>
            <person name="Probst A.J."/>
            <person name="Thomas B.C."/>
            <person name="Singh A."/>
            <person name="Wilkins M.J."/>
            <person name="Karaoz U."/>
            <person name="Brodie E.L."/>
            <person name="Williams K.H."/>
            <person name="Hubbard S.S."/>
            <person name="Banfield J.F."/>
        </authorList>
    </citation>
    <scope>NUCLEOTIDE SEQUENCE [LARGE SCALE GENOMIC DNA]</scope>
</reference>
<dbReference type="EMBL" id="MFDM01000031">
    <property type="protein sequence ID" value="OGE41967.1"/>
    <property type="molecule type" value="Genomic_DNA"/>
</dbReference>
<protein>
    <submittedName>
        <fullName evidence="1">Uncharacterized protein</fullName>
    </submittedName>
</protein>